<keyword evidence="3" id="KW-1185">Reference proteome</keyword>
<reference evidence="2" key="2">
    <citation type="submission" date="2022-01" db="EMBL/GenBank/DDBJ databases">
        <authorList>
            <person name="Yamashiro T."/>
            <person name="Shiraishi A."/>
            <person name="Satake H."/>
            <person name="Nakayama K."/>
        </authorList>
    </citation>
    <scope>NUCLEOTIDE SEQUENCE</scope>
</reference>
<sequence>MQTTHVAEEATTMPHDSPLLRVYSLRSDEDNMTLHELTVLCTTLYKKVESLESDLKQTKLTYGAAYTKLIMKVKTLENIIKSSKARKRTQGRHKHDLEPDFEFTTPEEVYTVEPDICTANVPVSTASAEVSTASPEVKTTAESLVYIRRKQERLGYEEALRLQQQLDEEERQRIARVHKEANTFNAEEWDNIQAQIEADKELAHKLQAKEKGKFSEVDKARLLVEMINERKRLHTLQQLKKLSFDEIKELFETTIKSVKDFVPIESDRLVPMISTGSSKRTAKTKLKHEGSKRQKTNEEQSAEEAKELSEEEL</sequence>
<dbReference type="EMBL" id="BQNB010014095">
    <property type="protein sequence ID" value="GJT23936.1"/>
    <property type="molecule type" value="Genomic_DNA"/>
</dbReference>
<evidence type="ECO:0000313" key="3">
    <source>
        <dbReference type="Proteomes" id="UP001151760"/>
    </source>
</evidence>
<gene>
    <name evidence="2" type="ORF">Tco_0893873</name>
</gene>
<accession>A0ABQ5CA57</accession>
<reference evidence="2" key="1">
    <citation type="journal article" date="2022" name="Int. J. Mol. Sci.">
        <title>Draft Genome of Tanacetum Coccineum: Genomic Comparison of Closely Related Tanacetum-Family Plants.</title>
        <authorList>
            <person name="Yamashiro T."/>
            <person name="Shiraishi A."/>
            <person name="Nakayama K."/>
            <person name="Satake H."/>
        </authorList>
    </citation>
    <scope>NUCLEOTIDE SEQUENCE</scope>
</reference>
<dbReference type="Proteomes" id="UP001151760">
    <property type="component" value="Unassembled WGS sequence"/>
</dbReference>
<feature type="compositionally biased region" description="Basic and acidic residues" evidence="1">
    <location>
        <begin position="287"/>
        <end position="313"/>
    </location>
</feature>
<evidence type="ECO:0000313" key="2">
    <source>
        <dbReference type="EMBL" id="GJT23936.1"/>
    </source>
</evidence>
<comment type="caution">
    <text evidence="2">The sequence shown here is derived from an EMBL/GenBank/DDBJ whole genome shotgun (WGS) entry which is preliminary data.</text>
</comment>
<proteinExistence type="predicted"/>
<name>A0ABQ5CA57_9ASTR</name>
<protein>
    <submittedName>
        <fullName evidence="2">Uncharacterized protein</fullName>
    </submittedName>
</protein>
<evidence type="ECO:0000256" key="1">
    <source>
        <dbReference type="SAM" id="MobiDB-lite"/>
    </source>
</evidence>
<organism evidence="2 3">
    <name type="scientific">Tanacetum coccineum</name>
    <dbReference type="NCBI Taxonomy" id="301880"/>
    <lineage>
        <taxon>Eukaryota</taxon>
        <taxon>Viridiplantae</taxon>
        <taxon>Streptophyta</taxon>
        <taxon>Embryophyta</taxon>
        <taxon>Tracheophyta</taxon>
        <taxon>Spermatophyta</taxon>
        <taxon>Magnoliopsida</taxon>
        <taxon>eudicotyledons</taxon>
        <taxon>Gunneridae</taxon>
        <taxon>Pentapetalae</taxon>
        <taxon>asterids</taxon>
        <taxon>campanulids</taxon>
        <taxon>Asterales</taxon>
        <taxon>Asteraceae</taxon>
        <taxon>Asteroideae</taxon>
        <taxon>Anthemideae</taxon>
        <taxon>Anthemidinae</taxon>
        <taxon>Tanacetum</taxon>
    </lineage>
</organism>
<feature type="region of interest" description="Disordered" evidence="1">
    <location>
        <begin position="273"/>
        <end position="313"/>
    </location>
</feature>